<accession>A0A835IV37</accession>
<dbReference type="AlphaFoldDB" id="A0A835IV37"/>
<evidence type="ECO:0008006" key="10">
    <source>
        <dbReference type="Google" id="ProtNLM"/>
    </source>
</evidence>
<dbReference type="PANTHER" id="PTHR45650">
    <property type="entry name" value="GDSL-LIKE LIPASE/ACYLHYDROLASE-RELATED"/>
    <property type="match status" value="1"/>
</dbReference>
<dbReference type="EMBL" id="JADFTS010000001">
    <property type="protein sequence ID" value="KAF9624375.1"/>
    <property type="molecule type" value="Genomic_DNA"/>
</dbReference>
<keyword evidence="5" id="KW-0378">Hydrolase</keyword>
<keyword evidence="4" id="KW-0732">Signal</keyword>
<comment type="subcellular location">
    <subcellularLocation>
        <location evidence="1">Secreted</location>
    </subcellularLocation>
</comment>
<organism evidence="8 9">
    <name type="scientific">Coptis chinensis</name>
    <dbReference type="NCBI Taxonomy" id="261450"/>
    <lineage>
        <taxon>Eukaryota</taxon>
        <taxon>Viridiplantae</taxon>
        <taxon>Streptophyta</taxon>
        <taxon>Embryophyta</taxon>
        <taxon>Tracheophyta</taxon>
        <taxon>Spermatophyta</taxon>
        <taxon>Magnoliopsida</taxon>
        <taxon>Ranunculales</taxon>
        <taxon>Ranunculaceae</taxon>
        <taxon>Coptidoideae</taxon>
        <taxon>Coptis</taxon>
    </lineage>
</organism>
<dbReference type="GO" id="GO:0005576">
    <property type="term" value="C:extracellular region"/>
    <property type="evidence" value="ECO:0007669"/>
    <property type="project" value="UniProtKB-SubCell"/>
</dbReference>
<dbReference type="OrthoDB" id="1735170at2759"/>
<evidence type="ECO:0000256" key="1">
    <source>
        <dbReference type="ARBA" id="ARBA00004613"/>
    </source>
</evidence>
<evidence type="ECO:0000256" key="3">
    <source>
        <dbReference type="ARBA" id="ARBA00022525"/>
    </source>
</evidence>
<evidence type="ECO:0000256" key="4">
    <source>
        <dbReference type="ARBA" id="ARBA00022729"/>
    </source>
</evidence>
<evidence type="ECO:0000313" key="8">
    <source>
        <dbReference type="EMBL" id="KAF9624375.1"/>
    </source>
</evidence>
<dbReference type="Gene3D" id="3.40.50.1110">
    <property type="entry name" value="SGNH hydrolase"/>
    <property type="match status" value="1"/>
</dbReference>
<protein>
    <recommendedName>
        <fullName evidence="10">GDSL esterase/lipase</fullName>
    </recommendedName>
</protein>
<comment type="caution">
    <text evidence="8">The sequence shown here is derived from an EMBL/GenBank/DDBJ whole genome shotgun (WGS) entry which is preliminary data.</text>
</comment>
<dbReference type="Proteomes" id="UP000631114">
    <property type="component" value="Unassembled WGS sequence"/>
</dbReference>
<evidence type="ECO:0000256" key="6">
    <source>
        <dbReference type="ARBA" id="ARBA00022963"/>
    </source>
</evidence>
<gene>
    <name evidence="8" type="ORF">IFM89_010542</name>
</gene>
<dbReference type="Pfam" id="PF00657">
    <property type="entry name" value="Lipase_GDSL"/>
    <property type="match status" value="1"/>
</dbReference>
<comment type="similarity">
    <text evidence="2">Belongs to the 'GDSL' lipolytic enzyme family.</text>
</comment>
<reference evidence="8 9" key="1">
    <citation type="submission" date="2020-10" db="EMBL/GenBank/DDBJ databases">
        <title>The Coptis chinensis genome and diversification of protoberbering-type alkaloids.</title>
        <authorList>
            <person name="Wang B."/>
            <person name="Shu S."/>
            <person name="Song C."/>
            <person name="Liu Y."/>
        </authorList>
    </citation>
    <scope>NUCLEOTIDE SEQUENCE [LARGE SCALE GENOMIC DNA]</scope>
    <source>
        <strain evidence="8">HL-2020</strain>
        <tissue evidence="8">Leaf</tissue>
    </source>
</reference>
<keyword evidence="6" id="KW-0442">Lipid degradation</keyword>
<evidence type="ECO:0000256" key="5">
    <source>
        <dbReference type="ARBA" id="ARBA00022801"/>
    </source>
</evidence>
<dbReference type="PANTHER" id="PTHR45650:SF3">
    <property type="entry name" value="OS01G0748500 PROTEIN"/>
    <property type="match status" value="1"/>
</dbReference>
<proteinExistence type="inferred from homology"/>
<dbReference type="InterPro" id="IPR036514">
    <property type="entry name" value="SGNH_hydro_sf"/>
</dbReference>
<evidence type="ECO:0000256" key="2">
    <source>
        <dbReference type="ARBA" id="ARBA00008668"/>
    </source>
</evidence>
<dbReference type="GO" id="GO:0016042">
    <property type="term" value="P:lipid catabolic process"/>
    <property type="evidence" value="ECO:0007669"/>
    <property type="project" value="UniProtKB-KW"/>
</dbReference>
<dbReference type="GO" id="GO:0016788">
    <property type="term" value="F:hydrolase activity, acting on ester bonds"/>
    <property type="evidence" value="ECO:0007669"/>
    <property type="project" value="InterPro"/>
</dbReference>
<keyword evidence="3" id="KW-0964">Secreted</keyword>
<dbReference type="InterPro" id="IPR051238">
    <property type="entry name" value="GDSL_esterase/lipase"/>
</dbReference>
<keyword evidence="7" id="KW-0443">Lipid metabolism</keyword>
<keyword evidence="9" id="KW-1185">Reference proteome</keyword>
<evidence type="ECO:0000313" key="9">
    <source>
        <dbReference type="Proteomes" id="UP000631114"/>
    </source>
</evidence>
<name>A0A835IV37_9MAGN</name>
<dbReference type="InterPro" id="IPR001087">
    <property type="entry name" value="GDSL"/>
</dbReference>
<evidence type="ECO:0000256" key="7">
    <source>
        <dbReference type="ARBA" id="ARBA00023098"/>
    </source>
</evidence>
<sequence length="151" mass="16911">MASAAYLRQCIYSVGLGNNDYLNNYFMPQMYSTSRQYTPVQYADVLLIQQFFSTTKGGLRQLRATKVALIGVGQIGCSPNTLANSPDGRTCVERINSACRLFNDRLRNMVDNLNNNLDDAQFIYVNAYGIFDNIIRNPASNGKSLNDMLTQ</sequence>